<keyword evidence="1" id="KW-0472">Membrane</keyword>
<evidence type="ECO:0000313" key="3">
    <source>
        <dbReference type="Proteomes" id="UP000027138"/>
    </source>
</evidence>
<dbReference type="EMBL" id="KK914535">
    <property type="protein sequence ID" value="KDP34299.1"/>
    <property type="molecule type" value="Genomic_DNA"/>
</dbReference>
<protein>
    <submittedName>
        <fullName evidence="2">Uncharacterized protein</fullName>
    </submittedName>
</protein>
<proteinExistence type="predicted"/>
<organism evidence="2 3">
    <name type="scientific">Jatropha curcas</name>
    <name type="common">Barbados nut</name>
    <dbReference type="NCBI Taxonomy" id="180498"/>
    <lineage>
        <taxon>Eukaryota</taxon>
        <taxon>Viridiplantae</taxon>
        <taxon>Streptophyta</taxon>
        <taxon>Embryophyta</taxon>
        <taxon>Tracheophyta</taxon>
        <taxon>Spermatophyta</taxon>
        <taxon>Magnoliopsida</taxon>
        <taxon>eudicotyledons</taxon>
        <taxon>Gunneridae</taxon>
        <taxon>Pentapetalae</taxon>
        <taxon>rosids</taxon>
        <taxon>fabids</taxon>
        <taxon>Malpighiales</taxon>
        <taxon>Euphorbiaceae</taxon>
        <taxon>Crotonoideae</taxon>
        <taxon>Jatropheae</taxon>
        <taxon>Jatropha</taxon>
    </lineage>
</organism>
<evidence type="ECO:0000313" key="2">
    <source>
        <dbReference type="EMBL" id="KDP34299.1"/>
    </source>
</evidence>
<sequence length="66" mass="7552">MIAPVGGFDLRMLHCRRLCFIGAKWGFEDLPRRTYGTITAFVGWMSCIIVVIDDFCGWLRQLATLI</sequence>
<dbReference type="AlphaFoldDB" id="A0A067KR62"/>
<keyword evidence="3" id="KW-1185">Reference proteome</keyword>
<keyword evidence="1" id="KW-0812">Transmembrane</keyword>
<evidence type="ECO:0000256" key="1">
    <source>
        <dbReference type="SAM" id="Phobius"/>
    </source>
</evidence>
<feature type="transmembrane region" description="Helical" evidence="1">
    <location>
        <begin position="34"/>
        <end position="52"/>
    </location>
</feature>
<reference evidence="2 3" key="1">
    <citation type="journal article" date="2014" name="PLoS ONE">
        <title>Global Analysis of Gene Expression Profiles in Physic Nut (Jatropha curcas L.) Seedlings Exposed to Salt Stress.</title>
        <authorList>
            <person name="Zhang L."/>
            <person name="Zhang C."/>
            <person name="Wu P."/>
            <person name="Chen Y."/>
            <person name="Li M."/>
            <person name="Jiang H."/>
            <person name="Wu G."/>
        </authorList>
    </citation>
    <scope>NUCLEOTIDE SEQUENCE [LARGE SCALE GENOMIC DNA]</scope>
    <source>
        <strain evidence="3">cv. GZQX0401</strain>
        <tissue evidence="2">Young leaves</tissue>
    </source>
</reference>
<keyword evidence="1" id="KW-1133">Transmembrane helix</keyword>
<dbReference type="Proteomes" id="UP000027138">
    <property type="component" value="Unassembled WGS sequence"/>
</dbReference>
<accession>A0A067KR62</accession>
<name>A0A067KR62_JATCU</name>
<gene>
    <name evidence="2" type="ORF">JCGZ_12647</name>
</gene>